<protein>
    <submittedName>
        <fullName evidence="3">SDR family oxidoreductase</fullName>
    </submittedName>
</protein>
<keyword evidence="4" id="KW-1185">Reference proteome</keyword>
<dbReference type="InterPro" id="IPR020904">
    <property type="entry name" value="Sc_DH/Rdtase_CS"/>
</dbReference>
<dbReference type="GO" id="GO:0030497">
    <property type="term" value="P:fatty acid elongation"/>
    <property type="evidence" value="ECO:0007669"/>
    <property type="project" value="TreeGrafter"/>
</dbReference>
<evidence type="ECO:0000313" key="4">
    <source>
        <dbReference type="Proteomes" id="UP000752297"/>
    </source>
</evidence>
<dbReference type="GO" id="GO:0016616">
    <property type="term" value="F:oxidoreductase activity, acting on the CH-OH group of donors, NAD or NADP as acceptor"/>
    <property type="evidence" value="ECO:0007669"/>
    <property type="project" value="TreeGrafter"/>
</dbReference>
<gene>
    <name evidence="3" type="ORF">KUG47_05910</name>
</gene>
<dbReference type="PANTHER" id="PTHR42760">
    <property type="entry name" value="SHORT-CHAIN DEHYDROGENASES/REDUCTASES FAMILY MEMBER"/>
    <property type="match status" value="1"/>
</dbReference>
<reference evidence="3 4" key="1">
    <citation type="submission" date="2021-06" db="EMBL/GenBank/DDBJ databases">
        <title>Falsochrobactrum tianjin sp.nov., a new petroleum-degrading bacteria isolated from oily soils.</title>
        <authorList>
            <person name="Chen G."/>
            <person name="Chen H."/>
            <person name="Tian J."/>
            <person name="Qing J."/>
            <person name="Zhong L."/>
            <person name="Ma W."/>
            <person name="Song Y."/>
            <person name="Cui X."/>
            <person name="Yan B."/>
        </authorList>
    </citation>
    <scope>NUCLEOTIDE SEQUENCE [LARGE SCALE GENOMIC DNA]</scope>
    <source>
        <strain evidence="3 4">TDYN1</strain>
    </source>
</reference>
<dbReference type="PANTHER" id="PTHR42760:SF40">
    <property type="entry name" value="3-OXOACYL-[ACYL-CARRIER-PROTEIN] REDUCTASE, CHLOROPLASTIC"/>
    <property type="match status" value="1"/>
</dbReference>
<keyword evidence="2" id="KW-0812">Transmembrane</keyword>
<proteinExistence type="inferred from homology"/>
<comment type="caution">
    <text evidence="3">The sequence shown here is derived from an EMBL/GenBank/DDBJ whole genome shotgun (WGS) entry which is preliminary data.</text>
</comment>
<accession>A0A949PLX1</accession>
<dbReference type="EMBL" id="JAHRVA010000002">
    <property type="protein sequence ID" value="MBV2143028.1"/>
    <property type="molecule type" value="Genomic_DNA"/>
</dbReference>
<sequence length="241" mass="24729">MTFQTNIFAGKLALVTGATTGIGAGVAQGLARLGAEVVAVGLGADQARAETGAAISFRELDVCDEAGVQSLVDSLDRIDIVVNCAGVIRRQEEHQLDVFEKVLAINLTGTMRVCSAAREKLAKSGGTIVNTASMLSFFGGGLVPAYSASKGGVAQLTKSLAIAYAPDGIRVNAIAPGWIATPLTQALQDDPVRSGPILERTPMKRWGAPEDIAGAVAFLCSPAAAFITGIVMPVDGGYLVA</sequence>
<name>A0A949PLX1_9HYPH</name>
<keyword evidence="2" id="KW-0472">Membrane</keyword>
<feature type="transmembrane region" description="Helical" evidence="2">
    <location>
        <begin position="212"/>
        <end position="232"/>
    </location>
</feature>
<dbReference type="AlphaFoldDB" id="A0A949PLX1"/>
<evidence type="ECO:0000256" key="1">
    <source>
        <dbReference type="ARBA" id="ARBA00006484"/>
    </source>
</evidence>
<dbReference type="PROSITE" id="PS00061">
    <property type="entry name" value="ADH_SHORT"/>
    <property type="match status" value="1"/>
</dbReference>
<dbReference type="FunFam" id="3.40.50.720:FF:000084">
    <property type="entry name" value="Short-chain dehydrogenase reductase"/>
    <property type="match status" value="1"/>
</dbReference>
<evidence type="ECO:0000313" key="3">
    <source>
        <dbReference type="EMBL" id="MBV2143028.1"/>
    </source>
</evidence>
<organism evidence="3 4">
    <name type="scientific">Falsochrobactrum tianjinense</name>
    <dbReference type="NCBI Taxonomy" id="2706015"/>
    <lineage>
        <taxon>Bacteria</taxon>
        <taxon>Pseudomonadati</taxon>
        <taxon>Pseudomonadota</taxon>
        <taxon>Alphaproteobacteria</taxon>
        <taxon>Hyphomicrobiales</taxon>
        <taxon>Brucellaceae</taxon>
        <taxon>Falsochrobactrum</taxon>
    </lineage>
</organism>
<dbReference type="Proteomes" id="UP000752297">
    <property type="component" value="Unassembled WGS sequence"/>
</dbReference>
<keyword evidence="2" id="KW-1133">Transmembrane helix</keyword>
<dbReference type="Pfam" id="PF13561">
    <property type="entry name" value="adh_short_C2"/>
    <property type="match status" value="1"/>
</dbReference>
<evidence type="ECO:0000256" key="2">
    <source>
        <dbReference type="SAM" id="Phobius"/>
    </source>
</evidence>
<comment type="similarity">
    <text evidence="1">Belongs to the short-chain dehydrogenases/reductases (SDR) family.</text>
</comment>
<dbReference type="RefSeq" id="WP_217677048.1">
    <property type="nucleotide sequence ID" value="NZ_JAHRVA010000002.1"/>
</dbReference>
<dbReference type="InterPro" id="IPR002347">
    <property type="entry name" value="SDR_fam"/>
</dbReference>